<comment type="caution">
    <text evidence="4">The sequence shown here is derived from an EMBL/GenBank/DDBJ whole genome shotgun (WGS) entry which is preliminary data.</text>
</comment>
<dbReference type="Pfam" id="PF00439">
    <property type="entry name" value="Bromodomain"/>
    <property type="match status" value="1"/>
</dbReference>
<evidence type="ECO:0000256" key="2">
    <source>
        <dbReference type="SAM" id="MobiDB-lite"/>
    </source>
</evidence>
<feature type="region of interest" description="Disordered" evidence="2">
    <location>
        <begin position="1"/>
        <end position="52"/>
    </location>
</feature>
<evidence type="ECO:0000313" key="5">
    <source>
        <dbReference type="Proteomes" id="UP001237642"/>
    </source>
</evidence>
<reference evidence="4" key="1">
    <citation type="submission" date="2023-02" db="EMBL/GenBank/DDBJ databases">
        <title>Genome of toxic invasive species Heracleum sosnowskyi carries increased number of genes despite the absence of recent whole-genome duplications.</title>
        <authorList>
            <person name="Schelkunov M."/>
            <person name="Shtratnikova V."/>
            <person name="Makarenko M."/>
            <person name="Klepikova A."/>
            <person name="Omelchenko D."/>
            <person name="Novikova G."/>
            <person name="Obukhova E."/>
            <person name="Bogdanov V."/>
            <person name="Penin A."/>
            <person name="Logacheva M."/>
        </authorList>
    </citation>
    <scope>NUCLEOTIDE SEQUENCE</scope>
    <source>
        <strain evidence="4">Hsosn_3</strain>
        <tissue evidence="4">Leaf</tissue>
    </source>
</reference>
<feature type="compositionally biased region" description="Polar residues" evidence="2">
    <location>
        <begin position="275"/>
        <end position="288"/>
    </location>
</feature>
<evidence type="ECO:0000256" key="1">
    <source>
        <dbReference type="ARBA" id="ARBA00023117"/>
    </source>
</evidence>
<sequence>MDRQHSGSWIQQRSQKRKPLRNYRSGVAIPLRRGSHSRKNSNSGKLLASQKPGKVNVMSAPLEDAIEHSRESWDNKAMYKAGHSIDNKMSDAIQHRLDIRKIYQRLENFNYNGGMELCSDVQLMLKGAIQYYGFSREVRTEEARKVHDLFFDLLKATLPEIDFREARSAVSFSGHAASSSAPSSRQILAGQGERQKQANEVDLDHSHSQKQLSPVSHANEDTQSRSHMPQRETRFGSSNSNKESGQHEDSRHFAHPGELVICKKKRKDREKSVVKSGNGSASQVSPDSNNLSIWQACVNIVYTFFLIAT</sequence>
<dbReference type="EMBL" id="JAUIZM010000007">
    <property type="protein sequence ID" value="KAK1377172.1"/>
    <property type="molecule type" value="Genomic_DNA"/>
</dbReference>
<evidence type="ECO:0000259" key="3">
    <source>
        <dbReference type="SMART" id="SM00297"/>
    </source>
</evidence>
<keyword evidence="5" id="KW-1185">Reference proteome</keyword>
<protein>
    <submittedName>
        <fullName evidence="4">Bromo domain-containing protein</fullName>
    </submittedName>
</protein>
<feature type="compositionally biased region" description="Polar residues" evidence="2">
    <location>
        <begin position="1"/>
        <end position="13"/>
    </location>
</feature>
<feature type="domain" description="Bromo" evidence="3">
    <location>
        <begin position="51"/>
        <end position="159"/>
    </location>
</feature>
<reference evidence="4" key="2">
    <citation type="submission" date="2023-05" db="EMBL/GenBank/DDBJ databases">
        <authorList>
            <person name="Schelkunov M.I."/>
        </authorList>
    </citation>
    <scope>NUCLEOTIDE SEQUENCE</scope>
    <source>
        <strain evidence="4">Hsosn_3</strain>
        <tissue evidence="4">Leaf</tissue>
    </source>
</reference>
<evidence type="ECO:0000313" key="4">
    <source>
        <dbReference type="EMBL" id="KAK1377172.1"/>
    </source>
</evidence>
<feature type="region of interest" description="Disordered" evidence="2">
    <location>
        <begin position="173"/>
        <end position="288"/>
    </location>
</feature>
<dbReference type="AlphaFoldDB" id="A0AAD8I353"/>
<keyword evidence="1" id="KW-0103">Bromodomain</keyword>
<feature type="compositionally biased region" description="Basic and acidic residues" evidence="2">
    <location>
        <begin position="193"/>
        <end position="207"/>
    </location>
</feature>
<name>A0AAD8I353_9APIA</name>
<dbReference type="InterPro" id="IPR036427">
    <property type="entry name" value="Bromodomain-like_sf"/>
</dbReference>
<dbReference type="SMART" id="SM00297">
    <property type="entry name" value="BROMO"/>
    <property type="match status" value="1"/>
</dbReference>
<dbReference type="Gene3D" id="1.20.920.10">
    <property type="entry name" value="Bromodomain-like"/>
    <property type="match status" value="1"/>
</dbReference>
<feature type="compositionally biased region" description="Basic and acidic residues" evidence="2">
    <location>
        <begin position="218"/>
        <end position="234"/>
    </location>
</feature>
<gene>
    <name evidence="4" type="ORF">POM88_033365</name>
</gene>
<dbReference type="SUPFAM" id="SSF47370">
    <property type="entry name" value="Bromodomain"/>
    <property type="match status" value="1"/>
</dbReference>
<proteinExistence type="predicted"/>
<feature type="compositionally biased region" description="Low complexity" evidence="2">
    <location>
        <begin position="173"/>
        <end position="184"/>
    </location>
</feature>
<organism evidence="4 5">
    <name type="scientific">Heracleum sosnowskyi</name>
    <dbReference type="NCBI Taxonomy" id="360622"/>
    <lineage>
        <taxon>Eukaryota</taxon>
        <taxon>Viridiplantae</taxon>
        <taxon>Streptophyta</taxon>
        <taxon>Embryophyta</taxon>
        <taxon>Tracheophyta</taxon>
        <taxon>Spermatophyta</taxon>
        <taxon>Magnoliopsida</taxon>
        <taxon>eudicotyledons</taxon>
        <taxon>Gunneridae</taxon>
        <taxon>Pentapetalae</taxon>
        <taxon>asterids</taxon>
        <taxon>campanulids</taxon>
        <taxon>Apiales</taxon>
        <taxon>Apiaceae</taxon>
        <taxon>Apioideae</taxon>
        <taxon>apioid superclade</taxon>
        <taxon>Tordylieae</taxon>
        <taxon>Tordyliinae</taxon>
        <taxon>Heracleum</taxon>
    </lineage>
</organism>
<dbReference type="InterPro" id="IPR001487">
    <property type="entry name" value="Bromodomain"/>
</dbReference>
<accession>A0AAD8I353</accession>
<dbReference type="Proteomes" id="UP001237642">
    <property type="component" value="Unassembled WGS sequence"/>
</dbReference>